<evidence type="ECO:0000313" key="2">
    <source>
        <dbReference type="Proteomes" id="UP001163603"/>
    </source>
</evidence>
<keyword evidence="2" id="KW-1185">Reference proteome</keyword>
<sequence>MEKTCRKYLHAKIHPILALFCLSSFVHHLVLAVPDQSRYPYQPTEDIFIACGSSDNFISQDGRPILGDNSSQHSPLFEPQNNASTASTAPQQPSSISEEYFLKARLSYSPFTYIFNLTAGQKFIRLYFYPTWYPEFENSKAFFSVKAGSFTLLSNFSASLTAAAIGQDTFFKEFCLSVEEGEKLKHNLYSESRLSTGIRIHPTYSIENSTALETVYRVNIGGRLISANLDTGMFRTWFGTYADYLTYASPGYTYARPGYLRSNFSMPLNFSRMANYTAPAEVYQTAMTMGLDQEINANYNLTWEFPVDSAFTYFVRLHFCEFQIEITKVGDRVFQVDIANETAENHLDIIALVLFIFRRKWKTKSSVSVPISFPTNKSSQPCDSSQLPSYLSSHFSLSEIKVATNNFDDILIIGNGGFGNVYKGWLINNEATPVAIKRLNPGSQQGALEFTTEIEMLSQLRHRHLVSLIGYCNDGGEMILDNIGPESLKKFGEVAVSCLHEDKNKRPSMSEVVYGLEFALQLQKSEEKDDEVGEIDKGKMPVENHGTDDDSDLLFTNYLGF</sequence>
<proteinExistence type="predicted"/>
<dbReference type="Proteomes" id="UP001163603">
    <property type="component" value="Chromosome 4"/>
</dbReference>
<gene>
    <name evidence="1" type="ORF">Pint_18979</name>
</gene>
<dbReference type="EMBL" id="CM047739">
    <property type="protein sequence ID" value="KAJ0043756.1"/>
    <property type="molecule type" value="Genomic_DNA"/>
</dbReference>
<protein>
    <submittedName>
        <fullName evidence="1">Uncharacterized protein</fullName>
    </submittedName>
</protein>
<organism evidence="1 2">
    <name type="scientific">Pistacia integerrima</name>
    <dbReference type="NCBI Taxonomy" id="434235"/>
    <lineage>
        <taxon>Eukaryota</taxon>
        <taxon>Viridiplantae</taxon>
        <taxon>Streptophyta</taxon>
        <taxon>Embryophyta</taxon>
        <taxon>Tracheophyta</taxon>
        <taxon>Spermatophyta</taxon>
        <taxon>Magnoliopsida</taxon>
        <taxon>eudicotyledons</taxon>
        <taxon>Gunneridae</taxon>
        <taxon>Pentapetalae</taxon>
        <taxon>rosids</taxon>
        <taxon>malvids</taxon>
        <taxon>Sapindales</taxon>
        <taxon>Anacardiaceae</taxon>
        <taxon>Pistacia</taxon>
    </lineage>
</organism>
<evidence type="ECO:0000313" key="1">
    <source>
        <dbReference type="EMBL" id="KAJ0043756.1"/>
    </source>
</evidence>
<reference evidence="2" key="1">
    <citation type="journal article" date="2023" name="G3 (Bethesda)">
        <title>Genome assembly and association tests identify interacting loci associated with vigor, precocity, and sex in interspecific pistachio rootstocks.</title>
        <authorList>
            <person name="Palmer W."/>
            <person name="Jacygrad E."/>
            <person name="Sagayaradj S."/>
            <person name="Cavanaugh K."/>
            <person name="Han R."/>
            <person name="Bertier L."/>
            <person name="Beede B."/>
            <person name="Kafkas S."/>
            <person name="Golino D."/>
            <person name="Preece J."/>
            <person name="Michelmore R."/>
        </authorList>
    </citation>
    <scope>NUCLEOTIDE SEQUENCE [LARGE SCALE GENOMIC DNA]</scope>
</reference>
<name>A0ACC0YZP2_9ROSI</name>
<comment type="caution">
    <text evidence="1">The sequence shown here is derived from an EMBL/GenBank/DDBJ whole genome shotgun (WGS) entry which is preliminary data.</text>
</comment>
<accession>A0ACC0YZP2</accession>